<evidence type="ECO:0000256" key="2">
    <source>
        <dbReference type="ARBA" id="ARBA00022643"/>
    </source>
</evidence>
<dbReference type="SUPFAM" id="SSF51679">
    <property type="entry name" value="Bacterial luciferase-like"/>
    <property type="match status" value="1"/>
</dbReference>
<dbReference type="Proteomes" id="UP001569904">
    <property type="component" value="Unassembled WGS sequence"/>
</dbReference>
<dbReference type="EMBL" id="JAXCEH010000008">
    <property type="protein sequence ID" value="MFA1555062.1"/>
    <property type="molecule type" value="Genomic_DNA"/>
</dbReference>
<dbReference type="PANTHER" id="PTHR42847">
    <property type="entry name" value="ALKANESULFONATE MONOOXYGENASE"/>
    <property type="match status" value="1"/>
</dbReference>
<keyword evidence="2" id="KW-0288">FMN</keyword>
<sequence length="265" mass="29994">MIEHPYSKYPMRIGAQIQPQRCSYAEIRRTAAELEELGVDVLLNWDHFFPMYGPAEGEHFECWSMLAAWAEATERVEIGPLVTCSSYRNPDLLADMARTVDHISGGRLLFGIGAGWSERDYREYGYEFGAAGRRLDALGEALVRIERRWGLLNPPPLRKVPVLIGGNGERKTLRLAALHADIWHGFGRPDQLAAKHGVLDAWCAELGRDPGEIERATRVLRKGPEEVGPALAEVGTRFVTLVISVRDFDRGHVRDWLDFRDEFNR</sequence>
<dbReference type="InterPro" id="IPR022480">
    <property type="entry name" value="F420_MSMEG2906"/>
</dbReference>
<protein>
    <submittedName>
        <fullName evidence="6">LLM class F420-dependent oxidoreductase</fullName>
    </submittedName>
</protein>
<dbReference type="Gene3D" id="3.20.20.30">
    <property type="entry name" value="Luciferase-like domain"/>
    <property type="match status" value="1"/>
</dbReference>
<keyword evidence="4" id="KW-0503">Monooxygenase</keyword>
<accession>A0ABV4QWU2</accession>
<name>A0ABV4QWU2_9ACTN</name>
<comment type="caution">
    <text evidence="6">The sequence shown here is derived from an EMBL/GenBank/DDBJ whole genome shotgun (WGS) entry which is preliminary data.</text>
</comment>
<evidence type="ECO:0000256" key="1">
    <source>
        <dbReference type="ARBA" id="ARBA00022630"/>
    </source>
</evidence>
<dbReference type="NCBIfam" id="TIGR03856">
    <property type="entry name" value="F420_MSMEG_2906"/>
    <property type="match status" value="1"/>
</dbReference>
<reference evidence="6 7" key="1">
    <citation type="submission" date="2023-11" db="EMBL/GenBank/DDBJ databases">
        <title>Actinomadura monticuli sp. nov., isolated from volcanic ash.</title>
        <authorList>
            <person name="Lee S.D."/>
            <person name="Yang H."/>
            <person name="Kim I.S."/>
        </authorList>
    </citation>
    <scope>NUCLEOTIDE SEQUENCE [LARGE SCALE GENOMIC DNA]</scope>
    <source>
        <strain evidence="6 7">DSM 45346</strain>
    </source>
</reference>
<keyword evidence="7" id="KW-1185">Reference proteome</keyword>
<dbReference type="CDD" id="cd01097">
    <property type="entry name" value="Tetrahydromethanopterin_reductase"/>
    <property type="match status" value="1"/>
</dbReference>
<keyword evidence="3" id="KW-0560">Oxidoreductase</keyword>
<gene>
    <name evidence="6" type="ORF">SM436_15340</name>
</gene>
<dbReference type="InterPro" id="IPR011251">
    <property type="entry name" value="Luciferase-like_dom"/>
</dbReference>
<feature type="domain" description="Luciferase-like" evidence="5">
    <location>
        <begin position="11"/>
        <end position="218"/>
    </location>
</feature>
<evidence type="ECO:0000256" key="4">
    <source>
        <dbReference type="ARBA" id="ARBA00023033"/>
    </source>
</evidence>
<dbReference type="InterPro" id="IPR036661">
    <property type="entry name" value="Luciferase-like_sf"/>
</dbReference>
<dbReference type="Pfam" id="PF00296">
    <property type="entry name" value="Bac_luciferase"/>
    <property type="match status" value="1"/>
</dbReference>
<keyword evidence="1" id="KW-0285">Flavoprotein</keyword>
<dbReference type="RefSeq" id="WP_371941750.1">
    <property type="nucleotide sequence ID" value="NZ_JAXCEH010000008.1"/>
</dbReference>
<evidence type="ECO:0000313" key="7">
    <source>
        <dbReference type="Proteomes" id="UP001569904"/>
    </source>
</evidence>
<organism evidence="6 7">
    <name type="scientific">Actinomadura chokoriensis</name>
    <dbReference type="NCBI Taxonomy" id="454156"/>
    <lineage>
        <taxon>Bacteria</taxon>
        <taxon>Bacillati</taxon>
        <taxon>Actinomycetota</taxon>
        <taxon>Actinomycetes</taxon>
        <taxon>Streptosporangiales</taxon>
        <taxon>Thermomonosporaceae</taxon>
        <taxon>Actinomadura</taxon>
    </lineage>
</organism>
<evidence type="ECO:0000256" key="3">
    <source>
        <dbReference type="ARBA" id="ARBA00023002"/>
    </source>
</evidence>
<evidence type="ECO:0000259" key="5">
    <source>
        <dbReference type="Pfam" id="PF00296"/>
    </source>
</evidence>
<dbReference type="InterPro" id="IPR050172">
    <property type="entry name" value="SsuD_RutA_monooxygenase"/>
</dbReference>
<proteinExistence type="predicted"/>
<evidence type="ECO:0000313" key="6">
    <source>
        <dbReference type="EMBL" id="MFA1555062.1"/>
    </source>
</evidence>
<dbReference type="PANTHER" id="PTHR42847:SF8">
    <property type="entry name" value="CONSERVED PROTEIN"/>
    <property type="match status" value="1"/>
</dbReference>